<gene>
    <name evidence="1" type="ORF">HPP92_000360</name>
</gene>
<evidence type="ECO:0000313" key="2">
    <source>
        <dbReference type="Proteomes" id="UP000639772"/>
    </source>
</evidence>
<reference evidence="1 2" key="1">
    <citation type="journal article" date="2020" name="Nat. Food">
        <title>A phased Vanilla planifolia genome enables genetic improvement of flavour and production.</title>
        <authorList>
            <person name="Hasing T."/>
            <person name="Tang H."/>
            <person name="Brym M."/>
            <person name="Khazi F."/>
            <person name="Huang T."/>
            <person name="Chambers A.H."/>
        </authorList>
    </citation>
    <scope>NUCLEOTIDE SEQUENCE [LARGE SCALE GENOMIC DNA]</scope>
    <source>
        <tissue evidence="1">Leaf</tissue>
    </source>
</reference>
<dbReference type="EMBL" id="JADCNM010000001">
    <property type="protein sequence ID" value="KAG0500288.1"/>
    <property type="molecule type" value="Genomic_DNA"/>
</dbReference>
<dbReference type="AlphaFoldDB" id="A0A835VKH3"/>
<sequence length="136" mass="15105">MASALNAFGQRTSAMPPPALFLTFYPSQPSALRDFDETCGRSLTVVMNGNVEAVTAVTERLELRHIDVEFMGGLRIIASPGGDSGLNRFKIHHEPNQWSRDWHEEPPNLSALSAIAQTHFWISREAFLIEAGKDCH</sequence>
<accession>A0A835VKH3</accession>
<organism evidence="1 2">
    <name type="scientific">Vanilla planifolia</name>
    <name type="common">Vanilla</name>
    <dbReference type="NCBI Taxonomy" id="51239"/>
    <lineage>
        <taxon>Eukaryota</taxon>
        <taxon>Viridiplantae</taxon>
        <taxon>Streptophyta</taxon>
        <taxon>Embryophyta</taxon>
        <taxon>Tracheophyta</taxon>
        <taxon>Spermatophyta</taxon>
        <taxon>Magnoliopsida</taxon>
        <taxon>Liliopsida</taxon>
        <taxon>Asparagales</taxon>
        <taxon>Orchidaceae</taxon>
        <taxon>Vanilloideae</taxon>
        <taxon>Vanilleae</taxon>
        <taxon>Vanilla</taxon>
    </lineage>
</organism>
<protein>
    <submittedName>
        <fullName evidence="1">Uncharacterized protein</fullName>
    </submittedName>
</protein>
<proteinExistence type="predicted"/>
<dbReference type="Proteomes" id="UP000639772">
    <property type="component" value="Chromosome 1"/>
</dbReference>
<name>A0A835VKH3_VANPL</name>
<evidence type="ECO:0000313" key="1">
    <source>
        <dbReference type="EMBL" id="KAG0500288.1"/>
    </source>
</evidence>
<comment type="caution">
    <text evidence="1">The sequence shown here is derived from an EMBL/GenBank/DDBJ whole genome shotgun (WGS) entry which is preliminary data.</text>
</comment>